<dbReference type="InterPro" id="IPR051815">
    <property type="entry name" value="Molybdate_resp_trans_reg"/>
</dbReference>
<dbReference type="InterPro" id="IPR036390">
    <property type="entry name" value="WH_DNA-bd_sf"/>
</dbReference>
<evidence type="ECO:0000313" key="2">
    <source>
        <dbReference type="Proteomes" id="UP000249082"/>
    </source>
</evidence>
<sequence length="130" mass="14135">MTARTRLKLQARLYCGEEIAMGPGKADLLEAIDREGSISGAGRAMGMSYRRAWLLVDAMNRCWNAPLVEAVPGGGRERGARVTPVGQAVLARFRALQARMALLERSEEYAALADALRDAPLPAKADHEQD</sequence>
<dbReference type="InterPro" id="IPR036388">
    <property type="entry name" value="WH-like_DNA-bd_sf"/>
</dbReference>
<dbReference type="EMBL" id="QFPX01000003">
    <property type="protein sequence ID" value="PZQ56701.1"/>
    <property type="molecule type" value="Genomic_DNA"/>
</dbReference>
<accession>A0A2W5NT09</accession>
<proteinExistence type="predicted"/>
<name>A0A2W5NT09_9SPHN</name>
<dbReference type="PANTHER" id="PTHR30432">
    <property type="entry name" value="TRANSCRIPTIONAL REGULATOR MODE"/>
    <property type="match status" value="1"/>
</dbReference>
<comment type="caution">
    <text evidence="1">The sequence shown here is derived from an EMBL/GenBank/DDBJ whole genome shotgun (WGS) entry which is preliminary data.</text>
</comment>
<protein>
    <submittedName>
        <fullName evidence="1">ModE family transcriptional regulator</fullName>
    </submittedName>
</protein>
<dbReference type="Proteomes" id="UP000249082">
    <property type="component" value="Unassembled WGS sequence"/>
</dbReference>
<dbReference type="AlphaFoldDB" id="A0A2W5NT09"/>
<dbReference type="SUPFAM" id="SSF46785">
    <property type="entry name" value="Winged helix' DNA-binding domain"/>
    <property type="match status" value="1"/>
</dbReference>
<organism evidence="1 2">
    <name type="scientific">Novosphingobium pentaromativorans</name>
    <dbReference type="NCBI Taxonomy" id="205844"/>
    <lineage>
        <taxon>Bacteria</taxon>
        <taxon>Pseudomonadati</taxon>
        <taxon>Pseudomonadota</taxon>
        <taxon>Alphaproteobacteria</taxon>
        <taxon>Sphingomonadales</taxon>
        <taxon>Sphingomonadaceae</taxon>
        <taxon>Novosphingobium</taxon>
    </lineage>
</organism>
<dbReference type="PANTHER" id="PTHR30432:SF1">
    <property type="entry name" value="DNA-BINDING TRANSCRIPTIONAL DUAL REGULATOR MODE"/>
    <property type="match status" value="1"/>
</dbReference>
<dbReference type="Gene3D" id="1.10.10.10">
    <property type="entry name" value="Winged helix-like DNA-binding domain superfamily/Winged helix DNA-binding domain"/>
    <property type="match status" value="1"/>
</dbReference>
<gene>
    <name evidence="1" type="ORF">DI555_05005</name>
</gene>
<reference evidence="1 2" key="1">
    <citation type="submission" date="2017-08" db="EMBL/GenBank/DDBJ databases">
        <title>Infants hospitalized years apart are colonized by the same room-sourced microbial strains.</title>
        <authorList>
            <person name="Brooks B."/>
            <person name="Olm M.R."/>
            <person name="Firek B.A."/>
            <person name="Baker R."/>
            <person name="Thomas B.C."/>
            <person name="Morowitz M.J."/>
            <person name="Banfield J.F."/>
        </authorList>
    </citation>
    <scope>NUCLEOTIDE SEQUENCE [LARGE SCALE GENOMIC DNA]</scope>
    <source>
        <strain evidence="1">S2_005_002_R2_33</strain>
    </source>
</reference>
<evidence type="ECO:0000313" key="1">
    <source>
        <dbReference type="EMBL" id="PZQ56701.1"/>
    </source>
</evidence>